<name>A0A4Q7UUT2_PSEST</name>
<accession>A0A4Q7UUT2</accession>
<evidence type="ECO:0000313" key="3">
    <source>
        <dbReference type="Proteomes" id="UP000291591"/>
    </source>
</evidence>
<dbReference type="AlphaFoldDB" id="A0A4Q7UUT2"/>
<evidence type="ECO:0000259" key="1">
    <source>
        <dbReference type="Pfam" id="PF04909"/>
    </source>
</evidence>
<dbReference type="EMBL" id="SHKL01000001">
    <property type="protein sequence ID" value="RZT83789.1"/>
    <property type="molecule type" value="Genomic_DNA"/>
</dbReference>
<gene>
    <name evidence="2" type="ORF">EV383_0607</name>
</gene>
<proteinExistence type="predicted"/>
<feature type="domain" description="Amidohydrolase-related" evidence="1">
    <location>
        <begin position="13"/>
        <end position="361"/>
    </location>
</feature>
<reference evidence="2 3" key="1">
    <citation type="submission" date="2019-02" db="EMBL/GenBank/DDBJ databases">
        <title>Sequencing the genomes of 1000 actinobacteria strains.</title>
        <authorList>
            <person name="Klenk H.-P."/>
        </authorList>
    </citation>
    <scope>NUCLEOTIDE SEQUENCE [LARGE SCALE GENOMIC DNA]</scope>
    <source>
        <strain evidence="2 3">DSM 45779</strain>
    </source>
</reference>
<evidence type="ECO:0000313" key="2">
    <source>
        <dbReference type="EMBL" id="RZT83789.1"/>
    </source>
</evidence>
<dbReference type="PANTHER" id="PTHR42889:SF1">
    <property type="entry name" value="BLR3681 PROTEIN"/>
    <property type="match status" value="1"/>
</dbReference>
<dbReference type="Proteomes" id="UP000291591">
    <property type="component" value="Unassembled WGS sequence"/>
</dbReference>
<sequence length="385" mass="40886">MVYVGDGEQYLVVDAQVHAWDGRPHNQAGPAGEQFLADLHHRHRTLDHSPRPLSVDAFDQVTDRSLHADVLDAGVDRAVLQPAGFSDLFVLGLAPLAWHAELAQEWPGRFVLSGELDPGGDRSKVRGVAAQVRRDGLRGLTIVPARRPEARTPLGAAWLRRVLSRAEQAGAGVVHVGVGPLAHPVPGAPDWAFAGVVEQGTSLPRPRWPSWAEPVRAGSALPVRARNSGPLPAGGYDATELSELAAALPRVRFVLGAGSLPTAVLCRMARLPNVHVLLTELLVAMRRAPLAAGAALGDLLAAFGPDRLMFGSGYPLVRPGRLVRELATFRYPDQLRGRYPELDTDVRRAVLGGTAARVYGLPTAGVAASGAAVGRTVTSQSSPTR</sequence>
<dbReference type="Gene3D" id="3.20.20.140">
    <property type="entry name" value="Metal-dependent hydrolases"/>
    <property type="match status" value="1"/>
</dbReference>
<protein>
    <recommendedName>
        <fullName evidence="1">Amidohydrolase-related domain-containing protein</fullName>
    </recommendedName>
</protein>
<comment type="caution">
    <text evidence="2">The sequence shown here is derived from an EMBL/GenBank/DDBJ whole genome shotgun (WGS) entry which is preliminary data.</text>
</comment>
<dbReference type="InterPro" id="IPR006680">
    <property type="entry name" value="Amidohydro-rel"/>
</dbReference>
<dbReference type="PANTHER" id="PTHR42889">
    <property type="entry name" value="BLR3681 PROTEIN"/>
    <property type="match status" value="1"/>
</dbReference>
<dbReference type="SUPFAM" id="SSF51556">
    <property type="entry name" value="Metallo-dependent hydrolases"/>
    <property type="match status" value="1"/>
</dbReference>
<dbReference type="GO" id="GO:0016787">
    <property type="term" value="F:hydrolase activity"/>
    <property type="evidence" value="ECO:0007669"/>
    <property type="project" value="InterPro"/>
</dbReference>
<dbReference type="InterPro" id="IPR032466">
    <property type="entry name" value="Metal_Hydrolase"/>
</dbReference>
<organism evidence="2 3">
    <name type="scientific">Pseudonocardia sediminis</name>
    <dbReference type="NCBI Taxonomy" id="1397368"/>
    <lineage>
        <taxon>Bacteria</taxon>
        <taxon>Bacillati</taxon>
        <taxon>Actinomycetota</taxon>
        <taxon>Actinomycetes</taxon>
        <taxon>Pseudonocardiales</taxon>
        <taxon>Pseudonocardiaceae</taxon>
        <taxon>Pseudonocardia</taxon>
    </lineage>
</organism>
<dbReference type="OrthoDB" id="5450317at2"/>
<keyword evidence="3" id="KW-1185">Reference proteome</keyword>
<dbReference type="Pfam" id="PF04909">
    <property type="entry name" value="Amidohydro_2"/>
    <property type="match status" value="1"/>
</dbReference>